<dbReference type="Proteomes" id="UP001141806">
    <property type="component" value="Unassembled WGS sequence"/>
</dbReference>
<gene>
    <name evidence="2" type="ORF">NE237_026761</name>
</gene>
<name>A0A9Q0JRU7_9MAGN</name>
<sequence>MEDRTETDLNFVSTGRPKKKKRERNRKNAFNLMMNSSSFLVKKELKSRDPILRATRRESRWKEEGLDAITRAVAANYGEEEEFRDTLPASFAEIFDPLSSSCESFVPIPCIFDTPHFYPRQSIFLYTGANFSIFCNIVVSIPSFEGQKRREDEIVSSVA</sequence>
<dbReference type="EMBL" id="JAMYWD010002206">
    <property type="protein sequence ID" value="KAJ4938736.1"/>
    <property type="molecule type" value="Genomic_DNA"/>
</dbReference>
<protein>
    <submittedName>
        <fullName evidence="2">Uncharacterized protein</fullName>
    </submittedName>
</protein>
<evidence type="ECO:0000256" key="1">
    <source>
        <dbReference type="SAM" id="MobiDB-lite"/>
    </source>
</evidence>
<proteinExistence type="predicted"/>
<accession>A0A9Q0JRU7</accession>
<feature type="compositionally biased region" description="Basic residues" evidence="1">
    <location>
        <begin position="16"/>
        <end position="27"/>
    </location>
</feature>
<comment type="caution">
    <text evidence="2">The sequence shown here is derived from an EMBL/GenBank/DDBJ whole genome shotgun (WGS) entry which is preliminary data.</text>
</comment>
<reference evidence="2" key="1">
    <citation type="journal article" date="2023" name="Plant J.">
        <title>The genome of the king protea, Protea cynaroides.</title>
        <authorList>
            <person name="Chang J."/>
            <person name="Duong T.A."/>
            <person name="Schoeman C."/>
            <person name="Ma X."/>
            <person name="Roodt D."/>
            <person name="Barker N."/>
            <person name="Li Z."/>
            <person name="Van de Peer Y."/>
            <person name="Mizrachi E."/>
        </authorList>
    </citation>
    <scope>NUCLEOTIDE SEQUENCE</scope>
    <source>
        <tissue evidence="2">Young leaves</tissue>
    </source>
</reference>
<dbReference type="AlphaFoldDB" id="A0A9Q0JRU7"/>
<evidence type="ECO:0000313" key="3">
    <source>
        <dbReference type="Proteomes" id="UP001141806"/>
    </source>
</evidence>
<evidence type="ECO:0000313" key="2">
    <source>
        <dbReference type="EMBL" id="KAJ4938736.1"/>
    </source>
</evidence>
<feature type="region of interest" description="Disordered" evidence="1">
    <location>
        <begin position="1"/>
        <end position="27"/>
    </location>
</feature>
<keyword evidence="3" id="KW-1185">Reference proteome</keyword>
<organism evidence="2 3">
    <name type="scientific">Protea cynaroides</name>
    <dbReference type="NCBI Taxonomy" id="273540"/>
    <lineage>
        <taxon>Eukaryota</taxon>
        <taxon>Viridiplantae</taxon>
        <taxon>Streptophyta</taxon>
        <taxon>Embryophyta</taxon>
        <taxon>Tracheophyta</taxon>
        <taxon>Spermatophyta</taxon>
        <taxon>Magnoliopsida</taxon>
        <taxon>Proteales</taxon>
        <taxon>Proteaceae</taxon>
        <taxon>Protea</taxon>
    </lineage>
</organism>